<comment type="caution">
    <text evidence="1">The sequence shown here is derived from an EMBL/GenBank/DDBJ whole genome shotgun (WGS) entry which is preliminary data.</text>
</comment>
<keyword evidence="2" id="KW-1185">Reference proteome</keyword>
<reference evidence="2" key="1">
    <citation type="journal article" date="2019" name="Int. J. Syst. Evol. Microbiol.">
        <title>The Global Catalogue of Microorganisms (GCM) 10K type strain sequencing project: providing services to taxonomists for standard genome sequencing and annotation.</title>
        <authorList>
            <consortium name="The Broad Institute Genomics Platform"/>
            <consortium name="The Broad Institute Genome Sequencing Center for Infectious Disease"/>
            <person name="Wu L."/>
            <person name="Ma J."/>
        </authorList>
    </citation>
    <scope>NUCLEOTIDE SEQUENCE [LARGE SCALE GENOMIC DNA]</scope>
    <source>
        <strain evidence="2">CGMCC 1.15277</strain>
    </source>
</reference>
<evidence type="ECO:0000313" key="2">
    <source>
        <dbReference type="Proteomes" id="UP001596266"/>
    </source>
</evidence>
<dbReference type="Proteomes" id="UP001596266">
    <property type="component" value="Unassembled WGS sequence"/>
</dbReference>
<dbReference type="RefSeq" id="WP_343887024.1">
    <property type="nucleotide sequence ID" value="NZ_BAAAKI010000027.1"/>
</dbReference>
<sequence length="53" mass="5966">MSERDRYTDFVANAHQRVQDATEETRDHAEWMLGQATSALIDIEGAITALDSE</sequence>
<proteinExistence type="predicted"/>
<evidence type="ECO:0000313" key="1">
    <source>
        <dbReference type="EMBL" id="MFC6395541.1"/>
    </source>
</evidence>
<gene>
    <name evidence="1" type="ORF">ACFP57_00820</name>
</gene>
<organism evidence="1 2">
    <name type="scientific">Luteococcus sanguinis</name>
    <dbReference type="NCBI Taxonomy" id="174038"/>
    <lineage>
        <taxon>Bacteria</taxon>
        <taxon>Bacillati</taxon>
        <taxon>Actinomycetota</taxon>
        <taxon>Actinomycetes</taxon>
        <taxon>Propionibacteriales</taxon>
        <taxon>Propionibacteriaceae</taxon>
        <taxon>Luteococcus</taxon>
    </lineage>
</organism>
<protein>
    <submittedName>
        <fullName evidence="1">Uncharacterized protein</fullName>
    </submittedName>
</protein>
<dbReference type="EMBL" id="JBHSUA010000004">
    <property type="protein sequence ID" value="MFC6395541.1"/>
    <property type="molecule type" value="Genomic_DNA"/>
</dbReference>
<name>A0ABW1WXG9_9ACTN</name>
<accession>A0ABW1WXG9</accession>